<protein>
    <submittedName>
        <fullName evidence="1">Uncharacterized protein</fullName>
    </submittedName>
</protein>
<organism evidence="1 2">
    <name type="scientific">Entomophthora muscae</name>
    <dbReference type="NCBI Taxonomy" id="34485"/>
    <lineage>
        <taxon>Eukaryota</taxon>
        <taxon>Fungi</taxon>
        <taxon>Fungi incertae sedis</taxon>
        <taxon>Zoopagomycota</taxon>
        <taxon>Entomophthoromycotina</taxon>
        <taxon>Entomophthoromycetes</taxon>
        <taxon>Entomophthorales</taxon>
        <taxon>Entomophthoraceae</taxon>
        <taxon>Entomophthora</taxon>
    </lineage>
</organism>
<evidence type="ECO:0000313" key="1">
    <source>
        <dbReference type="EMBL" id="KAJ9051484.1"/>
    </source>
</evidence>
<sequence>MHILENVPGRAQDILTTSENIVRSLTCNNLKFSALDPVLSMTPSLTPLSSPPSEIPAPQVPEEDSGGQKLGPKRAPWLLGGMLLMGLDSYFPCLSATSSLWTPLQAPIPVLHWMMSWWVLPPGCEPNLVSLAPLSHSFGLRLSPGVLTLRNCENKKGKTSVYWDVWQWCKVLDPPRVLGSLGIGPRPQVGTCCWESQELCRESLACLVLSLGFSLVLVVLCGSGTEISIVWLAVIPVSVSIGTCRFMVCVAAVVPRGWSIGMLSWVRVFGPLLLSSLRLVECVGRLFSFLCLSIQTLKIGHLVQVYVPHYMQLESVVVHEVGS</sequence>
<comment type="caution">
    <text evidence="1">The sequence shown here is derived from an EMBL/GenBank/DDBJ whole genome shotgun (WGS) entry which is preliminary data.</text>
</comment>
<evidence type="ECO:0000313" key="2">
    <source>
        <dbReference type="Proteomes" id="UP001165960"/>
    </source>
</evidence>
<proteinExistence type="predicted"/>
<dbReference type="EMBL" id="QTSX02007110">
    <property type="protein sequence ID" value="KAJ9051484.1"/>
    <property type="molecule type" value="Genomic_DNA"/>
</dbReference>
<accession>A0ACC2RN24</accession>
<gene>
    <name evidence="1" type="ORF">DSO57_1004221</name>
</gene>
<name>A0ACC2RN24_9FUNG</name>
<keyword evidence="2" id="KW-1185">Reference proteome</keyword>
<reference evidence="1" key="1">
    <citation type="submission" date="2022-04" db="EMBL/GenBank/DDBJ databases">
        <title>Genome of the entomopathogenic fungus Entomophthora muscae.</title>
        <authorList>
            <person name="Elya C."/>
            <person name="Lovett B.R."/>
            <person name="Lee E."/>
            <person name="Macias A.M."/>
            <person name="Hajek A.E."/>
            <person name="De Bivort B.L."/>
            <person name="Kasson M.T."/>
            <person name="De Fine Licht H.H."/>
            <person name="Stajich J.E."/>
        </authorList>
    </citation>
    <scope>NUCLEOTIDE SEQUENCE</scope>
    <source>
        <strain evidence="1">Berkeley</strain>
    </source>
</reference>
<dbReference type="Proteomes" id="UP001165960">
    <property type="component" value="Unassembled WGS sequence"/>
</dbReference>